<dbReference type="GO" id="GO:0005737">
    <property type="term" value="C:cytoplasm"/>
    <property type="evidence" value="ECO:0007669"/>
    <property type="project" value="TreeGrafter"/>
</dbReference>
<evidence type="ECO:0000313" key="3">
    <source>
        <dbReference type="EMBL" id="KYN95846.1"/>
    </source>
</evidence>
<dbReference type="GO" id="GO:0034058">
    <property type="term" value="P:endosomal vesicle fusion"/>
    <property type="evidence" value="ECO:0007669"/>
    <property type="project" value="TreeGrafter"/>
</dbReference>
<feature type="domain" description="Vacuolar sorting protein 39/Transforming growth factor beta receptor-associated zinc finger" evidence="2">
    <location>
        <begin position="324"/>
        <end position="362"/>
    </location>
</feature>
<dbReference type="Proteomes" id="UP000076004">
    <property type="component" value="Chromosome 14"/>
</dbReference>
<evidence type="ECO:0000256" key="1">
    <source>
        <dbReference type="SAM" id="MobiDB-lite"/>
    </source>
</evidence>
<feature type="non-terminal residue" evidence="3">
    <location>
        <position position="1"/>
    </location>
</feature>
<dbReference type="GO" id="GO:0016020">
    <property type="term" value="C:membrane"/>
    <property type="evidence" value="ECO:0007669"/>
    <property type="project" value="TreeGrafter"/>
</dbReference>
<name>A0A151LAH2_9APIC</name>
<evidence type="ECO:0000259" key="2">
    <source>
        <dbReference type="Pfam" id="PF10367"/>
    </source>
</evidence>
<dbReference type="InterPro" id="IPR019453">
    <property type="entry name" value="VPS39/TGFA1_Znf"/>
</dbReference>
<evidence type="ECO:0000313" key="4">
    <source>
        <dbReference type="Proteomes" id="UP000076004"/>
    </source>
</evidence>
<dbReference type="PANTHER" id="PTHR12894:SF27">
    <property type="entry name" value="TRANSFORMING GROWTH FACTOR-BETA RECEPTOR-ASSOCIATED PROTEIN 1"/>
    <property type="match status" value="1"/>
</dbReference>
<reference evidence="3 4" key="1">
    <citation type="journal article" date="2016" name="Nat. Commun.">
        <title>Genomes of cryptic chimpanzee Plasmodium species reveal key evolutionary events leading to human malaria.</title>
        <authorList>
            <person name="Sundararaman S.A."/>
            <person name="Plenderleith L.J."/>
            <person name="Liu W."/>
            <person name="Loy D.E."/>
            <person name="Learn G.H."/>
            <person name="Li Y."/>
            <person name="Shaw K.S."/>
            <person name="Ayouba A."/>
            <person name="Peeters M."/>
            <person name="Speede S."/>
            <person name="Shaw G.M."/>
            <person name="Bushman F.D."/>
            <person name="Brisson D."/>
            <person name="Rayner J.C."/>
            <person name="Sharp P.M."/>
            <person name="Hahn B.H."/>
        </authorList>
    </citation>
    <scope>NUCLEOTIDE SEQUENCE [LARGE SCALE GENOMIC DNA]</scope>
    <source>
        <strain evidence="3 4">SY75</strain>
    </source>
</reference>
<dbReference type="PANTHER" id="PTHR12894">
    <property type="entry name" value="CNH DOMAIN CONTAINING"/>
    <property type="match status" value="1"/>
</dbReference>
<dbReference type="Pfam" id="PF10367">
    <property type="entry name" value="zf-Vps39_C"/>
    <property type="match status" value="1"/>
</dbReference>
<organism evidence="3 4">
    <name type="scientific">Plasmodium gaboni</name>
    <dbReference type="NCBI Taxonomy" id="647221"/>
    <lineage>
        <taxon>Eukaryota</taxon>
        <taxon>Sar</taxon>
        <taxon>Alveolata</taxon>
        <taxon>Apicomplexa</taxon>
        <taxon>Aconoidasida</taxon>
        <taxon>Haemosporida</taxon>
        <taxon>Plasmodiidae</taxon>
        <taxon>Plasmodium</taxon>
        <taxon>Plasmodium (Laverania)</taxon>
    </lineage>
</organism>
<dbReference type="InterPro" id="IPR032914">
    <property type="entry name" value="Vam6/VPS39/TRAP1"/>
</dbReference>
<dbReference type="GO" id="GO:0006914">
    <property type="term" value="P:autophagy"/>
    <property type="evidence" value="ECO:0007669"/>
    <property type="project" value="TreeGrafter"/>
</dbReference>
<dbReference type="EMBL" id="LVLB01000015">
    <property type="protein sequence ID" value="KYN95846.1"/>
    <property type="molecule type" value="Genomic_DNA"/>
</dbReference>
<sequence>TKKKNFIKYMMNEYHKYIYYSMNKNIPSNLLFHNKNEILNKTYVHEMDEKYKIKKKKKIHQENKNLLVQNEYYYMLHLIKDHQEDEEADNESDQNDDDILNCYERCSNESGDITSGGNTSGDDTSGVDTSGDNTSGDNTSGDNTSGDNTSDDNTSGDNTSGDNPNDSKNIHRGNNKNIEKKKKSIKISAQEKLLKGKHRNKDPDALDHFHVYNSCKPKTGGLFFLLIKVYLDKYYNEEINIMKKEQYKNNILYILNKYANHNDLDNIYIYNMIPKYWNISDISKFIYFNLKKKMNTHMNLQIYHNLIKSNYLNISYDKIKKKEQKIIIKDKLICKVCNNPILEKSFAFFSENITVHIHCIEKYDE</sequence>
<feature type="compositionally biased region" description="Low complexity" evidence="1">
    <location>
        <begin position="110"/>
        <end position="163"/>
    </location>
</feature>
<feature type="compositionally biased region" description="Basic residues" evidence="1">
    <location>
        <begin position="170"/>
        <end position="182"/>
    </location>
</feature>
<accession>A0A151LAH2</accession>
<proteinExistence type="predicted"/>
<dbReference type="GeneID" id="29778533"/>
<feature type="region of interest" description="Disordered" evidence="1">
    <location>
        <begin position="110"/>
        <end position="182"/>
    </location>
</feature>
<dbReference type="VEuPathDB" id="PlasmoDB:PGSY75_1423800"/>
<gene>
    <name evidence="3" type="ORF">PGSY75_1423800</name>
</gene>
<dbReference type="AlphaFoldDB" id="A0A151LAH2"/>
<dbReference type="RefSeq" id="XP_018639312.1">
    <property type="nucleotide sequence ID" value="XM_018787940.1"/>
</dbReference>
<dbReference type="VEuPathDB" id="PlasmoDB:PGABG01_1422300"/>
<protein>
    <submittedName>
        <fullName evidence="3">Putative vacuolar protein sorting-associated protein 3</fullName>
    </submittedName>
</protein>
<comment type="caution">
    <text evidence="3">The sequence shown here is derived from an EMBL/GenBank/DDBJ whole genome shotgun (WGS) entry which is preliminary data.</text>
</comment>